<dbReference type="EMBL" id="SSTG01000009">
    <property type="protein sequence ID" value="THG54847.1"/>
    <property type="molecule type" value="Genomic_DNA"/>
</dbReference>
<evidence type="ECO:0000313" key="2">
    <source>
        <dbReference type="Proteomes" id="UP000305401"/>
    </source>
</evidence>
<gene>
    <name evidence="1" type="ORF">E5990_01710</name>
</gene>
<sequence>MHSLLPITMFVVAFASAIVVLTIQLPRLLRVIKKTKKDNLIAAENVGCDNLPGISVVVYTHNSTSGLEKIIPQLMSQKYPEDKYEVIVVNDGANQATESLLLLMESKWTGRLRHTFTPSGTRGISSKNLSLMLGVKSARFPVVLHTTSDVIIPTENWVFNMALPFCKNPNIQIVIGAAILSKGKRSRRRMYFMDTVNYLASALSGKPWRGDGSNLAYTRNIFFENNGFCSLLNLRHGGGDDDAYISQIATAGNTAVCLAKDSIVRISPEDAGAYWLNMLRRRAWAKKQCRPYARRLQIWSSGMLWLSLLASVIAVADNYKDWTIIVLVSALQLVLWITLMLFWGKVSKVMTMDRFMLKVPGALLSQLIRTIYHFRVG</sequence>
<keyword evidence="2" id="KW-1185">Reference proteome</keyword>
<evidence type="ECO:0000313" key="1">
    <source>
        <dbReference type="EMBL" id="THG54847.1"/>
    </source>
</evidence>
<comment type="caution">
    <text evidence="1">The sequence shown here is derived from an EMBL/GenBank/DDBJ whole genome shotgun (WGS) entry which is preliminary data.</text>
</comment>
<name>A0AC61S850_9BACT</name>
<protein>
    <submittedName>
        <fullName evidence="1">Glycosyltransferase</fullName>
    </submittedName>
</protein>
<organism evidence="1 2">
    <name type="scientific">Muribaculum caecicola</name>
    <dbReference type="NCBI Taxonomy" id="3038144"/>
    <lineage>
        <taxon>Bacteria</taxon>
        <taxon>Pseudomonadati</taxon>
        <taxon>Bacteroidota</taxon>
        <taxon>Bacteroidia</taxon>
        <taxon>Bacteroidales</taxon>
        <taxon>Muribaculaceae</taxon>
        <taxon>Muribaculum</taxon>
    </lineage>
</organism>
<proteinExistence type="predicted"/>
<accession>A0AC61S850</accession>
<reference evidence="1" key="1">
    <citation type="submission" date="2019-04" db="EMBL/GenBank/DDBJ databases">
        <title>Microbes associate with the intestines of laboratory mice.</title>
        <authorList>
            <person name="Navarre W."/>
            <person name="Wong E."/>
            <person name="Huang K.C."/>
            <person name="Tropini C."/>
            <person name="Ng K."/>
            <person name="Yu B."/>
        </authorList>
    </citation>
    <scope>NUCLEOTIDE SEQUENCE</scope>
    <source>
        <strain evidence="1">NM86_A22</strain>
    </source>
</reference>
<dbReference type="Proteomes" id="UP000305401">
    <property type="component" value="Unassembled WGS sequence"/>
</dbReference>